<reference evidence="3" key="2">
    <citation type="submission" date="2020-10" db="EMBL/GenBank/DDBJ databases">
        <authorList>
            <person name="Scholz U."/>
            <person name="Mascher M."/>
            <person name="Fiebig A."/>
        </authorList>
    </citation>
    <scope>NUCLEOTIDE SEQUENCE [LARGE SCALE GENOMIC DNA]</scope>
    <source>
        <strain evidence="3">cv. Morex</strain>
    </source>
</reference>
<dbReference type="SUPFAM" id="SSF47699">
    <property type="entry name" value="Bifunctional inhibitor/lipid-transfer protein/seed storage 2S albumin"/>
    <property type="match status" value="1"/>
</dbReference>
<dbReference type="Gramene" id="HORVU.MOREX.r2.7HG0591740.1">
    <property type="protein sequence ID" value="HORVU.MOREX.r2.7HG0591740.1.CDS.1"/>
    <property type="gene ID" value="HORVU.MOREX.r2.7HG0591740"/>
</dbReference>
<evidence type="ECO:0000313" key="3">
    <source>
        <dbReference type="EnsemblPlants" id="HORVU.MOREX.r3.7HG0713420.1.CDS1"/>
    </source>
</evidence>
<dbReference type="Proteomes" id="UP000011116">
    <property type="component" value="Chromosome 7H"/>
</dbReference>
<keyword evidence="1" id="KW-0732">Signal</keyword>
<feature type="signal peptide" evidence="1">
    <location>
        <begin position="1"/>
        <end position="26"/>
    </location>
</feature>
<sequence length="138" mass="14265">MIRRGRDEKPVLFFLLLLLAVSLSPALHVAGESPPAARAGAGGGESTTACGSSSYNYLGALLRLMIPCKAAVAPFSPAPPTDECCRAVRELGRPCLCLLLAGPPISGADRRMLARLPSICAAADDSDPRQDLGSCTAT</sequence>
<evidence type="ECO:0000259" key="2">
    <source>
        <dbReference type="Pfam" id="PF00234"/>
    </source>
</evidence>
<name>A0A8I6YD52_HORVV</name>
<dbReference type="OrthoDB" id="1911693at2759"/>
<dbReference type="InterPro" id="IPR036312">
    <property type="entry name" value="Bifun_inhib/LTP/seed_sf"/>
</dbReference>
<gene>
    <name evidence="3" type="primary">LOC123410575</name>
</gene>
<accession>A0A8I6YD52</accession>
<dbReference type="EnsemblPlants" id="HORVU.MOREX.r3.7HG0713420.1">
    <property type="protein sequence ID" value="HORVU.MOREX.r3.7HG0713420.1.CDS1"/>
    <property type="gene ID" value="HORVU.MOREX.r3.7HG0713420"/>
</dbReference>
<dbReference type="Pfam" id="PF00234">
    <property type="entry name" value="Tryp_alpha_amyl"/>
    <property type="match status" value="1"/>
</dbReference>
<dbReference type="Gramene" id="HORVU.MOREX.r3.7HG0713420.1">
    <property type="protein sequence ID" value="HORVU.MOREX.r3.7HG0713420.1.CDS1"/>
    <property type="gene ID" value="HORVU.MOREX.r3.7HG0713420"/>
</dbReference>
<reference evidence="4" key="1">
    <citation type="journal article" date="2012" name="Nature">
        <title>A physical, genetic and functional sequence assembly of the barley genome.</title>
        <authorList>
            <consortium name="The International Barley Genome Sequencing Consortium"/>
            <person name="Mayer K.F."/>
            <person name="Waugh R."/>
            <person name="Brown J.W."/>
            <person name="Schulman A."/>
            <person name="Langridge P."/>
            <person name="Platzer M."/>
            <person name="Fincher G.B."/>
            <person name="Muehlbauer G.J."/>
            <person name="Sato K."/>
            <person name="Close T.J."/>
            <person name="Wise R.P."/>
            <person name="Stein N."/>
        </authorList>
    </citation>
    <scope>NUCLEOTIDE SEQUENCE [LARGE SCALE GENOMIC DNA]</scope>
    <source>
        <strain evidence="4">cv. Morex</strain>
    </source>
</reference>
<dbReference type="RefSeq" id="XP_044959454.1">
    <property type="nucleotide sequence ID" value="XM_045103519.1"/>
</dbReference>
<reference evidence="3" key="3">
    <citation type="submission" date="2022-01" db="UniProtKB">
        <authorList>
            <consortium name="EnsemblPlants"/>
        </authorList>
    </citation>
    <scope>IDENTIFICATION</scope>
    <source>
        <strain evidence="3">subsp. vulgare</strain>
    </source>
</reference>
<feature type="domain" description="Bifunctional inhibitor/plant lipid transfer protein/seed storage helical" evidence="2">
    <location>
        <begin position="65"/>
        <end position="122"/>
    </location>
</feature>
<keyword evidence="4" id="KW-1185">Reference proteome</keyword>
<protein>
    <recommendedName>
        <fullName evidence="2">Bifunctional inhibitor/plant lipid transfer protein/seed storage helical domain-containing protein</fullName>
    </recommendedName>
</protein>
<dbReference type="KEGG" id="hvg:123410575"/>
<organism evidence="3 4">
    <name type="scientific">Hordeum vulgare subsp. vulgare</name>
    <name type="common">Domesticated barley</name>
    <dbReference type="NCBI Taxonomy" id="112509"/>
    <lineage>
        <taxon>Eukaryota</taxon>
        <taxon>Viridiplantae</taxon>
        <taxon>Streptophyta</taxon>
        <taxon>Embryophyta</taxon>
        <taxon>Tracheophyta</taxon>
        <taxon>Spermatophyta</taxon>
        <taxon>Magnoliopsida</taxon>
        <taxon>Liliopsida</taxon>
        <taxon>Poales</taxon>
        <taxon>Poaceae</taxon>
        <taxon>BOP clade</taxon>
        <taxon>Pooideae</taxon>
        <taxon>Triticodae</taxon>
        <taxon>Triticeae</taxon>
        <taxon>Hordeinae</taxon>
        <taxon>Hordeum</taxon>
    </lineage>
</organism>
<dbReference type="GeneID" id="123410575"/>
<evidence type="ECO:0000313" key="4">
    <source>
        <dbReference type="Proteomes" id="UP000011116"/>
    </source>
</evidence>
<dbReference type="Gene3D" id="1.10.110.10">
    <property type="entry name" value="Plant lipid-transfer and hydrophobic proteins"/>
    <property type="match status" value="1"/>
</dbReference>
<feature type="chain" id="PRO_5035181115" description="Bifunctional inhibitor/plant lipid transfer protein/seed storage helical domain-containing protein" evidence="1">
    <location>
        <begin position="27"/>
        <end position="138"/>
    </location>
</feature>
<dbReference type="InterPro" id="IPR016140">
    <property type="entry name" value="Bifunc_inhib/LTP/seed_store"/>
</dbReference>
<evidence type="ECO:0000256" key="1">
    <source>
        <dbReference type="SAM" id="SignalP"/>
    </source>
</evidence>
<dbReference type="AlphaFoldDB" id="A0A8I6YD52"/>
<proteinExistence type="predicted"/>
<dbReference type="SMR" id="A0A8I6YD52"/>